<dbReference type="AlphaFoldDB" id="A0A9N9CIF1"/>
<gene>
    <name evidence="1" type="ORF">AGERDE_LOCUS9267</name>
</gene>
<keyword evidence="2" id="KW-1185">Reference proteome</keyword>
<name>A0A9N9CIF1_9GLOM</name>
<sequence>MEDTSSPLLQKKMSMKWFLAFPPSNIETKEICESEKTTTKPEMPLKERDTCEALNVFNKNVIQSLGQIASKIEYDFLVCGGAAGIDTHSVYL</sequence>
<evidence type="ECO:0000313" key="1">
    <source>
        <dbReference type="EMBL" id="CAG8604466.1"/>
    </source>
</evidence>
<organism evidence="1 2">
    <name type="scientific">Ambispora gerdemannii</name>
    <dbReference type="NCBI Taxonomy" id="144530"/>
    <lineage>
        <taxon>Eukaryota</taxon>
        <taxon>Fungi</taxon>
        <taxon>Fungi incertae sedis</taxon>
        <taxon>Mucoromycota</taxon>
        <taxon>Glomeromycotina</taxon>
        <taxon>Glomeromycetes</taxon>
        <taxon>Archaeosporales</taxon>
        <taxon>Ambisporaceae</taxon>
        <taxon>Ambispora</taxon>
    </lineage>
</organism>
<comment type="caution">
    <text evidence="1">The sequence shown here is derived from an EMBL/GenBank/DDBJ whole genome shotgun (WGS) entry which is preliminary data.</text>
</comment>
<protein>
    <submittedName>
        <fullName evidence="1">8861_t:CDS:1</fullName>
    </submittedName>
</protein>
<reference evidence="1" key="1">
    <citation type="submission" date="2021-06" db="EMBL/GenBank/DDBJ databases">
        <authorList>
            <person name="Kallberg Y."/>
            <person name="Tangrot J."/>
            <person name="Rosling A."/>
        </authorList>
    </citation>
    <scope>NUCLEOTIDE SEQUENCE</scope>
    <source>
        <strain evidence="1">MT106</strain>
    </source>
</reference>
<accession>A0A9N9CIF1</accession>
<dbReference type="OrthoDB" id="2445855at2759"/>
<dbReference type="Proteomes" id="UP000789831">
    <property type="component" value="Unassembled WGS sequence"/>
</dbReference>
<dbReference type="EMBL" id="CAJVPL010002247">
    <property type="protein sequence ID" value="CAG8604466.1"/>
    <property type="molecule type" value="Genomic_DNA"/>
</dbReference>
<evidence type="ECO:0000313" key="2">
    <source>
        <dbReference type="Proteomes" id="UP000789831"/>
    </source>
</evidence>
<proteinExistence type="predicted"/>